<dbReference type="Gene3D" id="3.10.450.50">
    <property type="match status" value="1"/>
</dbReference>
<dbReference type="InterPro" id="IPR032710">
    <property type="entry name" value="NTF2-like_dom_sf"/>
</dbReference>
<organism evidence="1 2">
    <name type="scientific">Variovorax ureilyticus</name>
    <dbReference type="NCBI Taxonomy" id="1836198"/>
    <lineage>
        <taxon>Bacteria</taxon>
        <taxon>Pseudomonadati</taxon>
        <taxon>Pseudomonadota</taxon>
        <taxon>Betaproteobacteria</taxon>
        <taxon>Burkholderiales</taxon>
        <taxon>Comamonadaceae</taxon>
        <taxon>Variovorax</taxon>
    </lineage>
</organism>
<sequence>MSTIEANKQLCREYFRAFLTRDTAWMERHISPDFVRHDPGLPFEVRGPEGVAKLHDALMPAFPDMKLPLLDFVGEGEKVLVRLRVQGTHTGAFGDLQPTGRKIDIGVLDLFQFRDGVLVEHWALLDNLGLLKQLGALPA</sequence>
<gene>
    <name evidence="1" type="ORF">WKW77_06690</name>
</gene>
<accession>A0ABU8VB17</accession>
<evidence type="ECO:0000313" key="2">
    <source>
        <dbReference type="Proteomes" id="UP001365846"/>
    </source>
</evidence>
<dbReference type="PANTHER" id="PTHR38436:SF1">
    <property type="entry name" value="ESTER CYCLASE"/>
    <property type="match status" value="1"/>
</dbReference>
<comment type="caution">
    <text evidence="1">The sequence shown here is derived from an EMBL/GenBank/DDBJ whole genome shotgun (WGS) entry which is preliminary data.</text>
</comment>
<evidence type="ECO:0000313" key="1">
    <source>
        <dbReference type="EMBL" id="MEJ8810748.1"/>
    </source>
</evidence>
<keyword evidence="2" id="KW-1185">Reference proteome</keyword>
<dbReference type="InterPro" id="IPR009959">
    <property type="entry name" value="Cyclase_SnoaL-like"/>
</dbReference>
<name>A0ABU8VB17_9BURK</name>
<dbReference type="RefSeq" id="WP_340356058.1">
    <property type="nucleotide sequence ID" value="NZ_JBBKZU010000002.1"/>
</dbReference>
<dbReference type="PANTHER" id="PTHR38436">
    <property type="entry name" value="POLYKETIDE CYCLASE SNOAL-LIKE DOMAIN"/>
    <property type="match status" value="1"/>
</dbReference>
<reference evidence="1 2" key="1">
    <citation type="submission" date="2024-03" db="EMBL/GenBank/DDBJ databases">
        <title>Novel species of the genus Variovorax.</title>
        <authorList>
            <person name="Liu Q."/>
            <person name="Xin Y.-H."/>
        </authorList>
    </citation>
    <scope>NUCLEOTIDE SEQUENCE [LARGE SCALE GENOMIC DNA]</scope>
    <source>
        <strain evidence="1 2">KACC 18899</strain>
    </source>
</reference>
<dbReference type="EMBL" id="JBBKZU010000002">
    <property type="protein sequence ID" value="MEJ8810748.1"/>
    <property type="molecule type" value="Genomic_DNA"/>
</dbReference>
<dbReference type="SUPFAM" id="SSF54427">
    <property type="entry name" value="NTF2-like"/>
    <property type="match status" value="1"/>
</dbReference>
<dbReference type="Pfam" id="PF07366">
    <property type="entry name" value="SnoaL"/>
    <property type="match status" value="1"/>
</dbReference>
<dbReference type="Proteomes" id="UP001365846">
    <property type="component" value="Unassembled WGS sequence"/>
</dbReference>
<proteinExistence type="predicted"/>
<protein>
    <submittedName>
        <fullName evidence="1">Ester cyclase</fullName>
    </submittedName>
</protein>